<dbReference type="Proteomes" id="UP000193900">
    <property type="component" value="Unassembled WGS sequence"/>
</dbReference>
<keyword evidence="2" id="KW-1185">Reference proteome</keyword>
<evidence type="ECO:0000313" key="2">
    <source>
        <dbReference type="Proteomes" id="UP000193900"/>
    </source>
</evidence>
<organism evidence="1 2">
    <name type="scientific">Roseisalinus antarcticus</name>
    <dbReference type="NCBI Taxonomy" id="254357"/>
    <lineage>
        <taxon>Bacteria</taxon>
        <taxon>Pseudomonadati</taxon>
        <taxon>Pseudomonadota</taxon>
        <taxon>Alphaproteobacteria</taxon>
        <taxon>Rhodobacterales</taxon>
        <taxon>Roseobacteraceae</taxon>
        <taxon>Roseisalinus</taxon>
    </lineage>
</organism>
<gene>
    <name evidence="1" type="ORF">ROA7023_02957</name>
</gene>
<dbReference type="AlphaFoldDB" id="A0A1Y5TFQ4"/>
<evidence type="ECO:0000313" key="1">
    <source>
        <dbReference type="EMBL" id="SLN63158.1"/>
    </source>
</evidence>
<sequence>MALDLTVSGRCGNSRIAPPGTAKGAGDGIPC</sequence>
<protein>
    <submittedName>
        <fullName evidence="1">Uncharacterized protein</fullName>
    </submittedName>
</protein>
<accession>A0A1Y5TFQ4</accession>
<proteinExistence type="predicted"/>
<reference evidence="1 2" key="1">
    <citation type="submission" date="2017-03" db="EMBL/GenBank/DDBJ databases">
        <authorList>
            <person name="Afonso C.L."/>
            <person name="Miller P.J."/>
            <person name="Scott M.A."/>
            <person name="Spackman E."/>
            <person name="Goraichik I."/>
            <person name="Dimitrov K.M."/>
            <person name="Suarez D.L."/>
            <person name="Swayne D.E."/>
        </authorList>
    </citation>
    <scope>NUCLEOTIDE SEQUENCE [LARGE SCALE GENOMIC DNA]</scope>
    <source>
        <strain evidence="1 2">CECT 7023</strain>
    </source>
</reference>
<dbReference type="EMBL" id="FWFZ01000016">
    <property type="protein sequence ID" value="SLN63158.1"/>
    <property type="molecule type" value="Genomic_DNA"/>
</dbReference>
<name>A0A1Y5TFQ4_9RHOB</name>